<feature type="compositionally biased region" description="Low complexity" evidence="8">
    <location>
        <begin position="494"/>
        <end position="503"/>
    </location>
</feature>
<dbReference type="Pfam" id="PF00069">
    <property type="entry name" value="Pkinase"/>
    <property type="match status" value="1"/>
</dbReference>
<evidence type="ECO:0000256" key="3">
    <source>
        <dbReference type="ARBA" id="ARBA00022679"/>
    </source>
</evidence>
<keyword evidence="2" id="KW-0723">Serine/threonine-protein kinase</keyword>
<dbReference type="PROSITE" id="PS50011">
    <property type="entry name" value="PROTEIN_KINASE_DOM"/>
    <property type="match status" value="1"/>
</dbReference>
<feature type="region of interest" description="Disordered" evidence="8">
    <location>
        <begin position="466"/>
        <end position="530"/>
    </location>
</feature>
<feature type="compositionally biased region" description="Polar residues" evidence="8">
    <location>
        <begin position="472"/>
        <end position="486"/>
    </location>
</feature>
<dbReference type="Proteomes" id="UP001589867">
    <property type="component" value="Unassembled WGS sequence"/>
</dbReference>
<keyword evidence="6 7" id="KW-0067">ATP-binding</keyword>
<feature type="domain" description="Protein kinase" evidence="9">
    <location>
        <begin position="8"/>
        <end position="294"/>
    </location>
</feature>
<sequence>MTVLGGRYRLVERLGAGGMAVVWRAYDEVLDRPVAVKVLAPRLASDPNFRWQLRAEAQAAGKLCHPHITSVYDYGEQDFDPEVARTDRSGGSGATAEGEPAGKVPYVVMELIDGQSMATVLDNEGPMPWPEAAKACGEVASALAVAHANGVVHRDVKPSNVMLTASGAKVVDFGISALIGANDVTPEGRLLGTPAYLAPERLEGRQVSPATDVYALGLLLYRALTGHLPWEAATTTQMLRAHRYTDPGPLPPVEGLPDAVALLCRRCLAKRPENRPSSAAAAGVLASFSAPSWVPVATPDAPSRTRQLAGAVLAATALVAVTGTLWVNGNRSPAGTAGSGAAAAAVVLPESTAEPASACSVTYALKRDSGREFRADLTVRNDGGQPVEDWRLTFAFPGDQRLVDSRPVDFAQTGREVVIEPDGEQAIAAGDSVAVGVTGRYEKGNPLPTTFAIDGIECAALVSGAPPAAGDQSGSGASDKSTGTSGDKSRATKDNSGSSSDNSGKGKDKGKGNSGKGHSGHGGGDDEDDD</sequence>
<evidence type="ECO:0000259" key="10">
    <source>
        <dbReference type="PROSITE" id="PS51173"/>
    </source>
</evidence>
<evidence type="ECO:0000256" key="2">
    <source>
        <dbReference type="ARBA" id="ARBA00022527"/>
    </source>
</evidence>
<proteinExistence type="predicted"/>
<dbReference type="PANTHER" id="PTHR43289:SF6">
    <property type="entry name" value="SERINE_THREONINE-PROTEIN KINASE NEKL-3"/>
    <property type="match status" value="1"/>
</dbReference>
<dbReference type="EC" id="2.7.11.1" evidence="1"/>
<dbReference type="InterPro" id="IPR001919">
    <property type="entry name" value="CBD2"/>
</dbReference>
<comment type="caution">
    <text evidence="11">The sequence shown here is derived from an EMBL/GenBank/DDBJ whole genome shotgun (WGS) entry which is preliminary data.</text>
</comment>
<keyword evidence="12" id="KW-1185">Reference proteome</keyword>
<dbReference type="PROSITE" id="PS00107">
    <property type="entry name" value="PROTEIN_KINASE_ATP"/>
    <property type="match status" value="1"/>
</dbReference>
<evidence type="ECO:0000256" key="8">
    <source>
        <dbReference type="SAM" id="MobiDB-lite"/>
    </source>
</evidence>
<dbReference type="Gene3D" id="2.60.40.290">
    <property type="match status" value="1"/>
</dbReference>
<feature type="compositionally biased region" description="Gly residues" evidence="8">
    <location>
        <begin position="512"/>
        <end position="522"/>
    </location>
</feature>
<feature type="binding site" evidence="7">
    <location>
        <position position="37"/>
    </location>
    <ligand>
        <name>ATP</name>
        <dbReference type="ChEBI" id="CHEBI:30616"/>
    </ligand>
</feature>
<evidence type="ECO:0000313" key="12">
    <source>
        <dbReference type="Proteomes" id="UP001589867"/>
    </source>
</evidence>
<dbReference type="RefSeq" id="WP_377244646.1">
    <property type="nucleotide sequence ID" value="NZ_JBHLUH010000004.1"/>
</dbReference>
<dbReference type="InterPro" id="IPR011009">
    <property type="entry name" value="Kinase-like_dom_sf"/>
</dbReference>
<dbReference type="InterPro" id="IPR008965">
    <property type="entry name" value="CBM2/CBM3_carb-bd_dom_sf"/>
</dbReference>
<dbReference type="InterPro" id="IPR012291">
    <property type="entry name" value="CBM2_carb-bd_dom_sf"/>
</dbReference>
<dbReference type="Gene3D" id="1.10.510.10">
    <property type="entry name" value="Transferase(Phosphotransferase) domain 1"/>
    <property type="match status" value="1"/>
</dbReference>
<gene>
    <name evidence="11" type="ORF">ACFFIA_02615</name>
</gene>
<dbReference type="PROSITE" id="PS00108">
    <property type="entry name" value="PROTEIN_KINASE_ST"/>
    <property type="match status" value="1"/>
</dbReference>
<feature type="domain" description="CBM2" evidence="10">
    <location>
        <begin position="352"/>
        <end position="461"/>
    </location>
</feature>
<dbReference type="Gene3D" id="3.30.200.20">
    <property type="entry name" value="Phosphorylase Kinase, domain 1"/>
    <property type="match status" value="1"/>
</dbReference>
<dbReference type="InterPro" id="IPR008271">
    <property type="entry name" value="Ser/Thr_kinase_AS"/>
</dbReference>
<dbReference type="Pfam" id="PF00553">
    <property type="entry name" value="CBM_2"/>
    <property type="match status" value="1"/>
</dbReference>
<dbReference type="InterPro" id="IPR017441">
    <property type="entry name" value="Protein_kinase_ATP_BS"/>
</dbReference>
<organism evidence="11 12">
    <name type="scientific">Phytohabitans kaempferiae</name>
    <dbReference type="NCBI Taxonomy" id="1620943"/>
    <lineage>
        <taxon>Bacteria</taxon>
        <taxon>Bacillati</taxon>
        <taxon>Actinomycetota</taxon>
        <taxon>Actinomycetes</taxon>
        <taxon>Micromonosporales</taxon>
        <taxon>Micromonosporaceae</taxon>
    </lineage>
</organism>
<keyword evidence="4 7" id="KW-0547">Nucleotide-binding</keyword>
<dbReference type="SUPFAM" id="SSF56112">
    <property type="entry name" value="Protein kinase-like (PK-like)"/>
    <property type="match status" value="1"/>
</dbReference>
<dbReference type="EMBL" id="JBHLUH010000004">
    <property type="protein sequence ID" value="MFC0526551.1"/>
    <property type="molecule type" value="Genomic_DNA"/>
</dbReference>
<evidence type="ECO:0000256" key="7">
    <source>
        <dbReference type="PROSITE-ProRule" id="PRU10141"/>
    </source>
</evidence>
<accession>A0ABV6LVY0</accession>
<evidence type="ECO:0000256" key="5">
    <source>
        <dbReference type="ARBA" id="ARBA00022777"/>
    </source>
</evidence>
<evidence type="ECO:0000259" key="9">
    <source>
        <dbReference type="PROSITE" id="PS50011"/>
    </source>
</evidence>
<evidence type="ECO:0000313" key="11">
    <source>
        <dbReference type="EMBL" id="MFC0526551.1"/>
    </source>
</evidence>
<keyword evidence="3 11" id="KW-0808">Transferase</keyword>
<dbReference type="GO" id="GO:0004674">
    <property type="term" value="F:protein serine/threonine kinase activity"/>
    <property type="evidence" value="ECO:0007669"/>
    <property type="project" value="UniProtKB-EC"/>
</dbReference>
<evidence type="ECO:0000256" key="6">
    <source>
        <dbReference type="ARBA" id="ARBA00022840"/>
    </source>
</evidence>
<reference evidence="11 12" key="1">
    <citation type="submission" date="2024-09" db="EMBL/GenBank/DDBJ databases">
        <authorList>
            <person name="Sun Q."/>
            <person name="Mori K."/>
        </authorList>
    </citation>
    <scope>NUCLEOTIDE SEQUENCE [LARGE SCALE GENOMIC DNA]</scope>
    <source>
        <strain evidence="11 12">TBRC 3947</strain>
    </source>
</reference>
<name>A0ABV6LVY0_9ACTN</name>
<protein>
    <recommendedName>
        <fullName evidence="1">non-specific serine/threonine protein kinase</fullName>
        <ecNumber evidence="1">2.7.11.1</ecNumber>
    </recommendedName>
</protein>
<dbReference type="CDD" id="cd14014">
    <property type="entry name" value="STKc_PknB_like"/>
    <property type="match status" value="1"/>
</dbReference>
<keyword evidence="5 11" id="KW-0418">Kinase</keyword>
<dbReference type="PROSITE" id="PS51173">
    <property type="entry name" value="CBM2"/>
    <property type="match status" value="1"/>
</dbReference>
<dbReference type="SUPFAM" id="SSF49384">
    <property type="entry name" value="Carbohydrate-binding domain"/>
    <property type="match status" value="1"/>
</dbReference>
<dbReference type="SMART" id="SM00220">
    <property type="entry name" value="S_TKc"/>
    <property type="match status" value="1"/>
</dbReference>
<dbReference type="PANTHER" id="PTHR43289">
    <property type="entry name" value="MITOGEN-ACTIVATED PROTEIN KINASE KINASE KINASE 20-RELATED"/>
    <property type="match status" value="1"/>
</dbReference>
<evidence type="ECO:0000256" key="4">
    <source>
        <dbReference type="ARBA" id="ARBA00022741"/>
    </source>
</evidence>
<dbReference type="SMART" id="SM00637">
    <property type="entry name" value="CBD_II"/>
    <property type="match status" value="1"/>
</dbReference>
<evidence type="ECO:0000256" key="1">
    <source>
        <dbReference type="ARBA" id="ARBA00012513"/>
    </source>
</evidence>
<dbReference type="InterPro" id="IPR000719">
    <property type="entry name" value="Prot_kinase_dom"/>
</dbReference>